<dbReference type="Gene3D" id="2.40.50.150">
    <property type="match status" value="1"/>
</dbReference>
<dbReference type="Pfam" id="PF04561">
    <property type="entry name" value="RNA_pol_Rpb2_2"/>
    <property type="match status" value="1"/>
</dbReference>
<keyword evidence="6" id="KW-0479">Metal-binding</keyword>
<evidence type="ECO:0000256" key="5">
    <source>
        <dbReference type="ARBA" id="ARBA00022695"/>
    </source>
</evidence>
<dbReference type="InterPro" id="IPR007646">
    <property type="entry name" value="RNA_pol_Rpb2_4"/>
</dbReference>
<evidence type="ECO:0000256" key="2">
    <source>
        <dbReference type="ARBA" id="ARBA00012418"/>
    </source>
</evidence>
<dbReference type="Pfam" id="PF00562">
    <property type="entry name" value="RNA_pol_Rpb2_6"/>
    <property type="match status" value="1"/>
</dbReference>
<feature type="domain" description="RNA polymerase beta subunit protrusion" evidence="12">
    <location>
        <begin position="25"/>
        <end position="406"/>
    </location>
</feature>
<dbReference type="EMBL" id="MN740337">
    <property type="protein sequence ID" value="QHU01286.1"/>
    <property type="molecule type" value="Genomic_DNA"/>
</dbReference>
<dbReference type="InterPro" id="IPR037033">
    <property type="entry name" value="DNA-dir_RNAP_su2_hyb_sf"/>
</dbReference>
<dbReference type="InterPro" id="IPR007642">
    <property type="entry name" value="RNA_pol_Rpb2_2"/>
</dbReference>
<dbReference type="InterPro" id="IPR015712">
    <property type="entry name" value="DNA-dir_RNA_pol_su2"/>
</dbReference>
<dbReference type="PANTHER" id="PTHR20856">
    <property type="entry name" value="DNA-DIRECTED RNA POLYMERASE I SUBUNIT 2"/>
    <property type="match status" value="1"/>
</dbReference>
<comment type="similarity">
    <text evidence="1">Belongs to the RNA polymerase beta chain family.</text>
</comment>
<dbReference type="InterPro" id="IPR007121">
    <property type="entry name" value="RNA_pol_bsu_CS"/>
</dbReference>
<evidence type="ECO:0000256" key="1">
    <source>
        <dbReference type="ARBA" id="ARBA00006835"/>
    </source>
</evidence>
<feature type="domain" description="RNA polymerase Rpb2" evidence="10">
    <location>
        <begin position="1083"/>
        <end position="1202"/>
    </location>
</feature>
<feature type="domain" description="RNA polymerase Rpb2" evidence="13">
    <location>
        <begin position="451"/>
        <end position="513"/>
    </location>
</feature>
<feature type="domain" description="RNA polymerase Rpb2" evidence="14">
    <location>
        <begin position="548"/>
        <end position="609"/>
    </location>
</feature>
<dbReference type="GO" id="GO:0032549">
    <property type="term" value="F:ribonucleoside binding"/>
    <property type="evidence" value="ECO:0007669"/>
    <property type="project" value="InterPro"/>
</dbReference>
<reference evidence="16" key="1">
    <citation type="journal article" date="2020" name="Nature">
        <title>Giant virus diversity and host interactions through global metagenomics.</title>
        <authorList>
            <person name="Schulz F."/>
            <person name="Roux S."/>
            <person name="Paez-Espino D."/>
            <person name="Jungbluth S."/>
            <person name="Walsh D.A."/>
            <person name="Denef V.J."/>
            <person name="McMahon K.D."/>
            <person name="Konstantinidis K.T."/>
            <person name="Eloe-Fadrosh E.A."/>
            <person name="Kyrpides N.C."/>
            <person name="Woyke T."/>
        </authorList>
    </citation>
    <scope>NUCLEOTIDE SEQUENCE</scope>
    <source>
        <strain evidence="16">GVMAG-M-3300025860-25</strain>
    </source>
</reference>
<dbReference type="InterPro" id="IPR007644">
    <property type="entry name" value="RNA_pol_bsu_protrusion"/>
</dbReference>
<name>A0A6C0J964_9ZZZZ</name>
<evidence type="ECO:0000259" key="15">
    <source>
        <dbReference type="Pfam" id="PF04567"/>
    </source>
</evidence>
<organism evidence="16">
    <name type="scientific">viral metagenome</name>
    <dbReference type="NCBI Taxonomy" id="1070528"/>
    <lineage>
        <taxon>unclassified sequences</taxon>
        <taxon>metagenomes</taxon>
        <taxon>organismal metagenomes</taxon>
    </lineage>
</organism>
<dbReference type="InterPro" id="IPR007120">
    <property type="entry name" value="DNA-dir_RNAP_su2_dom"/>
</dbReference>
<evidence type="ECO:0000259" key="12">
    <source>
        <dbReference type="Pfam" id="PF04563"/>
    </source>
</evidence>
<evidence type="ECO:0000256" key="3">
    <source>
        <dbReference type="ARBA" id="ARBA00022478"/>
    </source>
</evidence>
<protein>
    <recommendedName>
        <fullName evidence="2">DNA-directed RNA polymerase</fullName>
        <ecNumber evidence="2">2.7.7.6</ecNumber>
    </recommendedName>
</protein>
<dbReference type="EC" id="2.7.7.6" evidence="2"/>
<dbReference type="Gene3D" id="2.40.270.10">
    <property type="entry name" value="DNA-directed RNA polymerase, subunit 2, domain 6"/>
    <property type="match status" value="1"/>
</dbReference>
<evidence type="ECO:0000256" key="4">
    <source>
        <dbReference type="ARBA" id="ARBA00022679"/>
    </source>
</evidence>
<dbReference type="Pfam" id="PF04567">
    <property type="entry name" value="RNA_pol_Rpb2_5"/>
    <property type="match status" value="1"/>
</dbReference>
<evidence type="ECO:0000259" key="9">
    <source>
        <dbReference type="Pfam" id="PF00562"/>
    </source>
</evidence>
<dbReference type="Pfam" id="PF04565">
    <property type="entry name" value="RNA_pol_Rpb2_3"/>
    <property type="match status" value="1"/>
</dbReference>
<feature type="domain" description="RNA polymerase Rpb2" evidence="11">
    <location>
        <begin position="247"/>
        <end position="372"/>
    </location>
</feature>
<keyword evidence="8" id="KW-0804">Transcription</keyword>
<dbReference type="Gene3D" id="3.90.1800.10">
    <property type="entry name" value="RNA polymerase alpha subunit dimerisation domain"/>
    <property type="match status" value="1"/>
</dbReference>
<dbReference type="AlphaFoldDB" id="A0A6C0J964"/>
<dbReference type="InterPro" id="IPR007645">
    <property type="entry name" value="RNA_pol_Rpb2_3"/>
</dbReference>
<evidence type="ECO:0000259" key="13">
    <source>
        <dbReference type="Pfam" id="PF04565"/>
    </source>
</evidence>
<evidence type="ECO:0000313" key="16">
    <source>
        <dbReference type="EMBL" id="QHU01286.1"/>
    </source>
</evidence>
<evidence type="ECO:0000256" key="6">
    <source>
        <dbReference type="ARBA" id="ARBA00022723"/>
    </source>
</evidence>
<dbReference type="Pfam" id="PF04566">
    <property type="entry name" value="RNA_pol_Rpb2_4"/>
    <property type="match status" value="1"/>
</dbReference>
<dbReference type="GO" id="GO:0003899">
    <property type="term" value="F:DNA-directed RNA polymerase activity"/>
    <property type="evidence" value="ECO:0007669"/>
    <property type="project" value="UniProtKB-EC"/>
</dbReference>
<dbReference type="Gene3D" id="3.90.1100.10">
    <property type="match status" value="1"/>
</dbReference>
<dbReference type="GO" id="GO:0046872">
    <property type="term" value="F:metal ion binding"/>
    <property type="evidence" value="ECO:0007669"/>
    <property type="project" value="UniProtKB-KW"/>
</dbReference>
<evidence type="ECO:0000259" key="10">
    <source>
        <dbReference type="Pfam" id="PF04560"/>
    </source>
</evidence>
<feature type="domain" description="RNA polymerase Rpb2" evidence="15">
    <location>
        <begin position="669"/>
        <end position="708"/>
    </location>
</feature>
<feature type="domain" description="DNA-directed RNA polymerase subunit 2 hybrid-binding" evidence="9">
    <location>
        <begin position="719"/>
        <end position="1080"/>
    </location>
</feature>
<dbReference type="InterPro" id="IPR007641">
    <property type="entry name" value="RNA_pol_Rpb2_7"/>
</dbReference>
<dbReference type="GO" id="GO:0000428">
    <property type="term" value="C:DNA-directed RNA polymerase complex"/>
    <property type="evidence" value="ECO:0007669"/>
    <property type="project" value="UniProtKB-KW"/>
</dbReference>
<dbReference type="InterPro" id="IPR014724">
    <property type="entry name" value="RNA_pol_RPB2_OB-fold"/>
</dbReference>
<dbReference type="PROSITE" id="PS01166">
    <property type="entry name" value="RNA_POL_BETA"/>
    <property type="match status" value="1"/>
</dbReference>
<dbReference type="InterPro" id="IPR007647">
    <property type="entry name" value="RNA_pol_Rpb2_5"/>
</dbReference>
<evidence type="ECO:0000256" key="7">
    <source>
        <dbReference type="ARBA" id="ARBA00022833"/>
    </source>
</evidence>
<dbReference type="GO" id="GO:0006351">
    <property type="term" value="P:DNA-templated transcription"/>
    <property type="evidence" value="ECO:0007669"/>
    <property type="project" value="InterPro"/>
</dbReference>
<dbReference type="Pfam" id="PF04560">
    <property type="entry name" value="RNA_pol_Rpb2_7"/>
    <property type="match status" value="1"/>
</dbReference>
<dbReference type="SUPFAM" id="SSF64484">
    <property type="entry name" value="beta and beta-prime subunits of DNA dependent RNA-polymerase"/>
    <property type="match status" value="1"/>
</dbReference>
<dbReference type="CDD" id="cd00653">
    <property type="entry name" value="RNA_pol_B_RPB2"/>
    <property type="match status" value="1"/>
</dbReference>
<accession>A0A6C0J964</accession>
<keyword evidence="5" id="KW-0548">Nucleotidyltransferase</keyword>
<evidence type="ECO:0000259" key="11">
    <source>
        <dbReference type="Pfam" id="PF04561"/>
    </source>
</evidence>
<dbReference type="InterPro" id="IPR037034">
    <property type="entry name" value="RNA_pol_Rpb2_2_sf"/>
</dbReference>
<sequence length="1220" mass="139475">MEQINAETDIWKVIYSYFDNNKYYMTNHHLDSFNDYILNKIPQTFKENNPQILYLAKNEETKNYKFELEIYYGGENGDKITIGKPIIYHGENIRKQMYPNEARLKNLNYSTHIFCDILVKYKINDDEGNTIEENAITFDHMSLCSIPIMLHSKLCVLNNQSFETLRSMGECPYEQGGYFIVEGKEKVIVSHERKAENKLYVQTVNDGINTHTINIKSIPQGKFKYPKTTEISIKIIDDSMNVRLPGFNKKVPLFVIFRFLGLESDKEILENIFNKLDDDVNQELIDEMIPSIKEGSVAYTQHGAGEFLKQFTQHNIVSQVYNIITNELIPHVGNNYTNKAVFLGYMVRKLLYRKKNLIKNTDRDSFANKRVDLSGFLLAALFRDSFLQFQRRTKIELDKEYRFNSDKYKENIMDIINESNIRNIFDSNKMEKDYMFAFKIGTILNKKGLIQALSRRTFSDIISHTRRINTPKGNVMIAQRKLHSTQYGMFCPVEAPDGGNVGIKKHMSIMTHITFGCDTKPLEKCVREFGLMFIQEIDVRILESSGKVFLNGNILGIHHDISYLIRVLKLFRRNSLINIFTSFNWDTRFNELFISTDGGRCSRPLLIVENNKLILTKKIINDLDKKIIGWDNLVGGFMDNRDKLDYYNCDYSCPKSRVDLLKKLEKTQAVFEYIDVDELDNILISSKPDELKDNDITLKNFTHCELHPTMIFGHLGFYTPFANNSQSVRNIFGAGQGKQAVGIYTSNFRYRMDNGAHTLNYPQKPLVNNKMAEYIFNSKLPCGNNIIVAIASYSGYNQEDAVIINKNSLDRGLFNTTYYKVYESMESVNKQKGVSEFFYSPKNDQKNVNPHKDYNYSKLDEFGVVKENSYVFQNDVLIGQYRNSVDEGNFDTSTSVKKDGGGLVDKVYMFNTNSDNSKLCKIRLISTRVPDVGDKFASRHGQKGTVGCVMEAKDMPYTKEGIIPDMIINPHAFPSRMTIGQFLESLGGKIGLGMGFIFDGTTFEEQSIEELGDVLQSNNGYHKHGTEVMYSGITGKQLEADIFIGPTFYQRLKQMVQDKINSRAPGKINYLTKQPPAGRAAGGGLRIGEMERDAIISHGIANFLKESTVDRSDGRETDEQTIGEYYICDHTGEIVGVNKDNNVFVSPAYDGPLEFEGNKAENLKLAVRDNKSYSFSKVKIPYSVKLLIQECGAMGISLKVLTDNTKDNFSTFTDILDVKK</sequence>
<dbReference type="Gene3D" id="3.90.1110.10">
    <property type="entry name" value="RNA polymerase Rpb2, domain 2"/>
    <property type="match status" value="1"/>
</dbReference>
<proteinExistence type="inferred from homology"/>
<evidence type="ECO:0000259" key="14">
    <source>
        <dbReference type="Pfam" id="PF04566"/>
    </source>
</evidence>
<evidence type="ECO:0000256" key="8">
    <source>
        <dbReference type="ARBA" id="ARBA00023163"/>
    </source>
</evidence>
<keyword evidence="3" id="KW-0240">DNA-directed RNA polymerase</keyword>
<keyword evidence="7" id="KW-0862">Zinc</keyword>
<dbReference type="Pfam" id="PF04563">
    <property type="entry name" value="RNA_pol_Rpb2_1"/>
    <property type="match status" value="1"/>
</dbReference>
<dbReference type="GO" id="GO:0003677">
    <property type="term" value="F:DNA binding"/>
    <property type="evidence" value="ECO:0007669"/>
    <property type="project" value="InterPro"/>
</dbReference>
<keyword evidence="4" id="KW-0808">Transferase</keyword>